<reference evidence="9 10" key="2">
    <citation type="journal article" date="2017" name="Sci. Rep.">
        <title>Ant-infecting Ophiocordyceps genomes reveal a high diversity of potential behavioral manipulation genes and a possible major role for enterotoxins.</title>
        <authorList>
            <person name="de Bekker C."/>
            <person name="Ohm R.A."/>
            <person name="Evans H.C."/>
            <person name="Brachmann A."/>
            <person name="Hughes D.P."/>
        </authorList>
    </citation>
    <scope>NUCLEOTIDE SEQUENCE [LARGE SCALE GENOMIC DNA]</scope>
    <source>
        <strain evidence="9 10">SC16a</strain>
    </source>
</reference>
<dbReference type="CDD" id="cd06257">
    <property type="entry name" value="DnaJ"/>
    <property type="match status" value="1"/>
</dbReference>
<comment type="subcellular location">
    <subcellularLocation>
        <location evidence="5">Endomembrane system</location>
        <topology evidence="5">Single-pass membrane protein</topology>
    </subcellularLocation>
</comment>
<evidence type="ECO:0000313" key="10">
    <source>
        <dbReference type="Proteomes" id="UP000037136"/>
    </source>
</evidence>
<dbReference type="Pfam" id="PF00226">
    <property type="entry name" value="DnaJ"/>
    <property type="match status" value="1"/>
</dbReference>
<feature type="compositionally biased region" description="Basic residues" evidence="6">
    <location>
        <begin position="481"/>
        <end position="492"/>
    </location>
</feature>
<proteinExistence type="predicted"/>
<keyword evidence="2" id="KW-0732">Signal</keyword>
<feature type="transmembrane region" description="Helical" evidence="7">
    <location>
        <begin position="240"/>
        <end position="261"/>
    </location>
</feature>
<dbReference type="InterPro" id="IPR001623">
    <property type="entry name" value="DnaJ_domain"/>
</dbReference>
<dbReference type="OrthoDB" id="413400at2759"/>
<name>A0A2A9P9G0_OPHUN</name>
<keyword evidence="3 7" id="KW-1133">Transmembrane helix</keyword>
<comment type="caution">
    <text evidence="9">The sequence shown here is derived from an EMBL/GenBank/DDBJ whole genome shotgun (WGS) entry which is preliminary data.</text>
</comment>
<dbReference type="Gene3D" id="1.10.287.110">
    <property type="entry name" value="DnaJ domain"/>
    <property type="match status" value="1"/>
</dbReference>
<dbReference type="EMBL" id="LAZP02000394">
    <property type="protein sequence ID" value="PFH57557.1"/>
    <property type="molecule type" value="Genomic_DNA"/>
</dbReference>
<evidence type="ECO:0000256" key="2">
    <source>
        <dbReference type="ARBA" id="ARBA00022729"/>
    </source>
</evidence>
<dbReference type="STRING" id="268505.A0A2A9P9G0"/>
<dbReference type="SUPFAM" id="SSF46565">
    <property type="entry name" value="Chaperone J-domain"/>
    <property type="match status" value="1"/>
</dbReference>
<feature type="region of interest" description="Disordered" evidence="6">
    <location>
        <begin position="295"/>
        <end position="360"/>
    </location>
</feature>
<gene>
    <name evidence="9" type="ORF">XA68_14877</name>
</gene>
<feature type="compositionally biased region" description="Acidic residues" evidence="6">
    <location>
        <begin position="431"/>
        <end position="443"/>
    </location>
</feature>
<protein>
    <recommendedName>
        <fullName evidence="8">J domain-containing protein</fullName>
    </recommendedName>
</protein>
<evidence type="ECO:0000256" key="3">
    <source>
        <dbReference type="ARBA" id="ARBA00022989"/>
    </source>
</evidence>
<dbReference type="PRINTS" id="PR00625">
    <property type="entry name" value="JDOMAIN"/>
</dbReference>
<feature type="compositionally biased region" description="Basic and acidic residues" evidence="6">
    <location>
        <begin position="319"/>
        <end position="332"/>
    </location>
</feature>
<dbReference type="PANTHER" id="PTHR44653:SF2">
    <property type="entry name" value="DNAJ HOMOLOG SUBFAMILY C MEMBER 1"/>
    <property type="match status" value="1"/>
</dbReference>
<evidence type="ECO:0000259" key="8">
    <source>
        <dbReference type="PROSITE" id="PS50076"/>
    </source>
</evidence>
<keyword evidence="4 7" id="KW-0472">Membrane</keyword>
<evidence type="ECO:0000256" key="1">
    <source>
        <dbReference type="ARBA" id="ARBA00022692"/>
    </source>
</evidence>
<evidence type="ECO:0000256" key="6">
    <source>
        <dbReference type="SAM" id="MobiDB-lite"/>
    </source>
</evidence>
<dbReference type="Proteomes" id="UP000037136">
    <property type="component" value="Unassembled WGS sequence"/>
</dbReference>
<evidence type="ECO:0000256" key="7">
    <source>
        <dbReference type="SAM" id="Phobius"/>
    </source>
</evidence>
<dbReference type="PROSITE" id="PS50076">
    <property type="entry name" value="DNAJ_2"/>
    <property type="match status" value="1"/>
</dbReference>
<evidence type="ECO:0000256" key="4">
    <source>
        <dbReference type="ARBA" id="ARBA00023136"/>
    </source>
</evidence>
<keyword evidence="10" id="KW-1185">Reference proteome</keyword>
<organism evidence="9 10">
    <name type="scientific">Ophiocordyceps unilateralis</name>
    <name type="common">Zombie-ant fungus</name>
    <name type="synonym">Torrubia unilateralis</name>
    <dbReference type="NCBI Taxonomy" id="268505"/>
    <lineage>
        <taxon>Eukaryota</taxon>
        <taxon>Fungi</taxon>
        <taxon>Dikarya</taxon>
        <taxon>Ascomycota</taxon>
        <taxon>Pezizomycotina</taxon>
        <taxon>Sordariomycetes</taxon>
        <taxon>Hypocreomycetidae</taxon>
        <taxon>Hypocreales</taxon>
        <taxon>Ophiocordycipitaceae</taxon>
        <taxon>Ophiocordyceps</taxon>
    </lineage>
</organism>
<dbReference type="AlphaFoldDB" id="A0A2A9P9G0"/>
<dbReference type="SMART" id="SM00271">
    <property type="entry name" value="DnaJ"/>
    <property type="match status" value="1"/>
</dbReference>
<dbReference type="PANTHER" id="PTHR44653">
    <property type="entry name" value="DNAJ HOMOLOG SUBFAMILY C MEMBER 1"/>
    <property type="match status" value="1"/>
</dbReference>
<feature type="region of interest" description="Disordered" evidence="6">
    <location>
        <begin position="427"/>
        <end position="503"/>
    </location>
</feature>
<keyword evidence="1 7" id="KW-0812">Transmembrane</keyword>
<evidence type="ECO:0000256" key="5">
    <source>
        <dbReference type="ARBA" id="ARBA00037847"/>
    </source>
</evidence>
<reference evidence="9 10" key="1">
    <citation type="journal article" date="2015" name="BMC Genomics">
        <title>Gene expression during zombie ant biting behavior reflects the complexity underlying fungal parasitic behavioral manipulation.</title>
        <authorList>
            <person name="de Bekker C."/>
            <person name="Ohm R.A."/>
            <person name="Loreto R.G."/>
            <person name="Sebastian A."/>
            <person name="Albert I."/>
            <person name="Merrow M."/>
            <person name="Brachmann A."/>
            <person name="Hughes D.P."/>
        </authorList>
    </citation>
    <scope>NUCLEOTIDE SEQUENCE [LARGE SCALE GENOMIC DNA]</scope>
    <source>
        <strain evidence="9 10">SC16a</strain>
    </source>
</reference>
<feature type="domain" description="J" evidence="8">
    <location>
        <begin position="129"/>
        <end position="220"/>
    </location>
</feature>
<accession>A0A2A9P9G0</accession>
<dbReference type="InterPro" id="IPR036869">
    <property type="entry name" value="J_dom_sf"/>
</dbReference>
<evidence type="ECO:0000313" key="9">
    <source>
        <dbReference type="EMBL" id="PFH57557.1"/>
    </source>
</evidence>
<dbReference type="InterPro" id="IPR052606">
    <property type="entry name" value="DnaJ_domain_protein"/>
</dbReference>
<dbReference type="GO" id="GO:0012505">
    <property type="term" value="C:endomembrane system"/>
    <property type="evidence" value="ECO:0007669"/>
    <property type="project" value="UniProtKB-SubCell"/>
</dbReference>
<sequence>MSVPNLIDVYKLHTIPPWQCFSPRPPGTGRFVARGQTAPGWPLGPFRTLLSPTTTSTQKAVRGRCKYENRARFCRAAAGPRGATGRGLEQGRRVFFPSRGTMIHSPCGNREIFRIKGEIAAHEPDPSATFYDILGVQRGASQEDINRAYRKKSRSLHPDKVKQQLKTDRARAQAKAGGGVAPTSSEIKAAVKRASERQARLSLIANILRGPSRDRYDHFLSHGFPLWKGTDYYYSRYRPGLGTVVFGLFLLGGGGLHYLILYMSWKRQKEFVERYVRFARETAWGSGFGSIPGIDAAMADGGDDDTPTPAQPMNRRQRRMQDKESRREDGSGRAKKRGRKATAASQDSPSSGPVPSGARKRVVAENGKILVVDSQGDVFLEGEDEEGNFNEFLLDPNELHQPTFQDTAVVRVPLWLLQVVVSRFRSKADADATDSDDAGDDSDVPQRTPSTDSAGDDFELLDKSTDSLTKVKASGTQQGSKPHKRRNKKRTRRDLFCSVGTWT</sequence>